<feature type="compositionally biased region" description="Polar residues" evidence="4">
    <location>
        <begin position="467"/>
        <end position="483"/>
    </location>
</feature>
<feature type="compositionally biased region" description="Basic residues" evidence="4">
    <location>
        <begin position="456"/>
        <end position="466"/>
    </location>
</feature>
<evidence type="ECO:0000259" key="6">
    <source>
        <dbReference type="Pfam" id="PF26133"/>
    </source>
</evidence>
<evidence type="ECO:0000256" key="2">
    <source>
        <dbReference type="ARBA" id="ARBA00022670"/>
    </source>
</evidence>
<feature type="compositionally biased region" description="Low complexity" evidence="4">
    <location>
        <begin position="544"/>
        <end position="555"/>
    </location>
</feature>
<evidence type="ECO:0000313" key="8">
    <source>
        <dbReference type="Proteomes" id="UP001187192"/>
    </source>
</evidence>
<dbReference type="Gene3D" id="3.40.395.10">
    <property type="entry name" value="Adenoviral Proteinase, Chain A"/>
    <property type="match status" value="1"/>
</dbReference>
<organism evidence="7 8">
    <name type="scientific">Ficus carica</name>
    <name type="common">Common fig</name>
    <dbReference type="NCBI Taxonomy" id="3494"/>
    <lineage>
        <taxon>Eukaryota</taxon>
        <taxon>Viridiplantae</taxon>
        <taxon>Streptophyta</taxon>
        <taxon>Embryophyta</taxon>
        <taxon>Tracheophyta</taxon>
        <taxon>Spermatophyta</taxon>
        <taxon>Magnoliopsida</taxon>
        <taxon>eudicotyledons</taxon>
        <taxon>Gunneridae</taxon>
        <taxon>Pentapetalae</taxon>
        <taxon>rosids</taxon>
        <taxon>fabids</taxon>
        <taxon>Rosales</taxon>
        <taxon>Moraceae</taxon>
        <taxon>Ficeae</taxon>
        <taxon>Ficus</taxon>
    </lineage>
</organism>
<name>A0AA87ZZC7_FICCA</name>
<dbReference type="SUPFAM" id="SSF54001">
    <property type="entry name" value="Cysteine proteinases"/>
    <property type="match status" value="1"/>
</dbReference>
<dbReference type="Pfam" id="PF26133">
    <property type="entry name" value="DUF8039"/>
    <property type="match status" value="1"/>
</dbReference>
<dbReference type="InterPro" id="IPR058352">
    <property type="entry name" value="DUF8039"/>
</dbReference>
<evidence type="ECO:0000313" key="7">
    <source>
        <dbReference type="EMBL" id="GMN41895.1"/>
    </source>
</evidence>
<keyword evidence="2" id="KW-0645">Protease</keyword>
<evidence type="ECO:0008006" key="9">
    <source>
        <dbReference type="Google" id="ProtNLM"/>
    </source>
</evidence>
<dbReference type="EMBL" id="BTGU01000013">
    <property type="protein sequence ID" value="GMN41895.1"/>
    <property type="molecule type" value="Genomic_DNA"/>
</dbReference>
<dbReference type="Proteomes" id="UP001187192">
    <property type="component" value="Unassembled WGS sequence"/>
</dbReference>
<dbReference type="InterPro" id="IPR003653">
    <property type="entry name" value="Peptidase_C48_C"/>
</dbReference>
<comment type="caution">
    <text evidence="7">The sequence shown here is derived from an EMBL/GenBank/DDBJ whole genome shotgun (WGS) entry which is preliminary data.</text>
</comment>
<dbReference type="GO" id="GO:0006508">
    <property type="term" value="P:proteolysis"/>
    <property type="evidence" value="ECO:0007669"/>
    <property type="project" value="UniProtKB-KW"/>
</dbReference>
<sequence>MSQDHEEECSTQTQVGKPRRTNSPRFNPDEDGKRRATLMTRVHQVRTRGQRIEVSFDVKGQPLGKACDELQSWIGVLAREHIPIWISKFRSADLAPRKEIVWMEVVTSFTVDVSFKKQVLKSCGESAKGFKYDLYQAFVRDHIDEENYRRTPEFKRLSKQRSEVRKKSKYGLTGGRDGYRKRDQTHFEKTGKYAERHERWLDMRVKPDGQFKKNEFKNIAETIEDFTQQETQGSFESMGTEDILTKALGNAEHSGRIQGQSKFVKQSQYFNLVQPAREKDEVSDMKRQIAALERTVQELCANHDINRETMPEEMTGPTVDQHNSFKASCTLNVKESGPSDPNPMPNASKECQLFIPDLVNGGVVLVAIDRAYMDCVPTDTVHGIPLGEENVRVTITVPKLNHALLPIPTNEATSIEEVVGGFVAWPKSLVGVQTSLSQASKGPNRALDREAEGSKRTKKRAGRKKIQSQPEVEQQPAQQKQPSFDFNNISFELRPLAFYAQSSMRDVVVQTNLSQASKGPSRASNREAEGSKRTKKRAERKKIQSQPEVEQQPAQQEQPSFLVECCARTCMDQRFEFISPVIVSLVQQNVDRATYVRERADYILRILRNVPKGKQFLMPYNSGQHWISAVIDPWDDSVMYFNPLGNEPGNDFKDLITTVLNDWKVLVGSGMRQRRNWQTLIDTVRCPIQEGYVECGYFMLTYMREITFTVDGLVVLQTKDFYTDADMSLVRHEWATFIMRFIQY</sequence>
<dbReference type="Pfam" id="PF03004">
    <property type="entry name" value="Transposase_24"/>
    <property type="match status" value="1"/>
</dbReference>
<reference evidence="7" key="1">
    <citation type="submission" date="2023-07" db="EMBL/GenBank/DDBJ databases">
        <title>draft genome sequence of fig (Ficus carica).</title>
        <authorList>
            <person name="Takahashi T."/>
            <person name="Nishimura K."/>
        </authorList>
    </citation>
    <scope>NUCLEOTIDE SEQUENCE</scope>
</reference>
<feature type="region of interest" description="Disordered" evidence="4">
    <location>
        <begin position="435"/>
        <end position="483"/>
    </location>
</feature>
<feature type="domain" description="Ubiquitin-like protease family profile" evidence="5">
    <location>
        <begin position="617"/>
        <end position="735"/>
    </location>
</feature>
<evidence type="ECO:0000256" key="1">
    <source>
        <dbReference type="ARBA" id="ARBA00005234"/>
    </source>
</evidence>
<proteinExistence type="inferred from homology"/>
<feature type="region of interest" description="Disordered" evidence="4">
    <location>
        <begin position="512"/>
        <end position="555"/>
    </location>
</feature>
<keyword evidence="3" id="KW-0378">Hydrolase</keyword>
<gene>
    <name evidence="7" type="ORF">TIFTF001_011114</name>
</gene>
<dbReference type="InterPro" id="IPR038765">
    <property type="entry name" value="Papain-like_cys_pep_sf"/>
</dbReference>
<evidence type="ECO:0000256" key="3">
    <source>
        <dbReference type="ARBA" id="ARBA00022801"/>
    </source>
</evidence>
<comment type="similarity">
    <text evidence="1">Belongs to the peptidase C48 family.</text>
</comment>
<accession>A0AA87ZZC7</accession>
<feature type="region of interest" description="Disordered" evidence="4">
    <location>
        <begin position="1"/>
        <end position="35"/>
    </location>
</feature>
<protein>
    <recommendedName>
        <fullName evidence="9">Ubiquitin-like protease family profile domain-containing protein</fullName>
    </recommendedName>
</protein>
<dbReference type="PANTHER" id="PTHR33018">
    <property type="entry name" value="OS10G0338966 PROTEIN-RELATED"/>
    <property type="match status" value="1"/>
</dbReference>
<dbReference type="Pfam" id="PF02902">
    <property type="entry name" value="Peptidase_C48"/>
    <property type="match status" value="1"/>
</dbReference>
<feature type="domain" description="DUF8039" evidence="6">
    <location>
        <begin position="347"/>
        <end position="432"/>
    </location>
</feature>
<keyword evidence="8" id="KW-1185">Reference proteome</keyword>
<dbReference type="GO" id="GO:0008234">
    <property type="term" value="F:cysteine-type peptidase activity"/>
    <property type="evidence" value="ECO:0007669"/>
    <property type="project" value="InterPro"/>
</dbReference>
<dbReference type="InterPro" id="IPR004252">
    <property type="entry name" value="Probable_transposase_24"/>
</dbReference>
<evidence type="ECO:0000256" key="4">
    <source>
        <dbReference type="SAM" id="MobiDB-lite"/>
    </source>
</evidence>
<dbReference type="AlphaFoldDB" id="A0AA87ZZC7"/>
<dbReference type="PANTHER" id="PTHR33018:SF34">
    <property type="entry name" value="OS02G0472350 PROTEIN"/>
    <property type="match status" value="1"/>
</dbReference>
<evidence type="ECO:0000259" key="5">
    <source>
        <dbReference type="Pfam" id="PF02902"/>
    </source>
</evidence>
<feature type="compositionally biased region" description="Basic and acidic residues" evidence="4">
    <location>
        <begin position="446"/>
        <end position="455"/>
    </location>
</feature>